<dbReference type="STRING" id="715226.ABI_08710"/>
<evidence type="ECO:0000313" key="1">
    <source>
        <dbReference type="EMBL" id="EGF92435.1"/>
    </source>
</evidence>
<dbReference type="HOGENOM" id="CLU_330821_0_0_5"/>
<dbReference type="Gene3D" id="2.160.20.10">
    <property type="entry name" value="Single-stranded right-handed beta-helix, Pectin lyase-like"/>
    <property type="match status" value="1"/>
</dbReference>
<sequence length="866" mass="91814">MADEQAFKVIEVVVPGPQGAGNTFAVAEGLVERPMIDRLPKFKWDLKDYPRAPGQTARNWLAAAAAAFLAFAGTAPATLALGDQTLDLGSTAIVLDVDGGALTLDVNGTTITHTGARWIEFQNAMGGGVSGKATITGPHNTSGFSIKTTDCEGMVFDGFSIDHGNSGLEFYRSTKITLRDLTFHNMYGPAFKATQDSVAVHAERCLLTNGAGFMGYADRWGNYVSMDRCTKTLDQSTLTTYLTGQLEFATTEAGEVTTTAFLGEEGFGGTVDTKGHLITNCTFEFIGDNGLSFTSTDSVARGCVFRWCKHDGGHSYNYNNRFEGCSSYDCGKVSNEYDEETGALLSSTPVTGYGIGIRPNAGGCAYGNQVIGCLAIDCRKGGFNAGNDLLYRLWVSGLADIPNTAPPGEPSNAVDNVKDYCKVDSGAWTTVWTAGGPSTGNQPKSTSGPVPTQFGTVSAAAYGITIDAETGKPTNTPEPGTGTTSGLVWWNDGRIWWYWRSSCPVGRGPWATDTVFRGCYSNHPDPERRYYQDPQIPADANNSWEIPSILSIGAKTYTAEAGFTAATLSETVAVKASGANTGNGSCVLDATTPRLAGCQIGKYQVRCTVAGVNATFTLTDPFGVLVGTYVLSGGTVTTDLQVKLAITGGATNYIVGDGFDAWILNTLPLSSGSYGKLNAAGAQTVNRVETPLGFVYHEVVIRNGNSQAWTLIHDDDHLRLPGNLDVTLGYKDWIRLLQIAQSGEQIWMAIGCSVQNLAAQSYATETTLTGAPSGVLSIGNTGLAVLNFTGNVTSVSTTVAGRQRIVLRGTTGCDVTFANSSNLRLEGVEGGNQTFRVRGRNNYIELLKLSVSGAQVWMQVGGYQTP</sequence>
<dbReference type="InterPro" id="IPR006626">
    <property type="entry name" value="PbH1"/>
</dbReference>
<evidence type="ECO:0000313" key="2">
    <source>
        <dbReference type="Proteomes" id="UP000006512"/>
    </source>
</evidence>
<dbReference type="EMBL" id="GL883077">
    <property type="protein sequence ID" value="EGF92435.1"/>
    <property type="molecule type" value="Genomic_DNA"/>
</dbReference>
<protein>
    <recommendedName>
        <fullName evidence="3">Right handed beta helix domain-containing protein</fullName>
    </recommendedName>
</protein>
<dbReference type="Proteomes" id="UP000006512">
    <property type="component" value="Unassembled WGS sequence"/>
</dbReference>
<gene>
    <name evidence="1" type="ORF">ABI_08710</name>
</gene>
<dbReference type="AlphaFoldDB" id="F4QGA7"/>
<organism evidence="1 2">
    <name type="scientific">Asticcacaulis biprosthecium C19</name>
    <dbReference type="NCBI Taxonomy" id="715226"/>
    <lineage>
        <taxon>Bacteria</taxon>
        <taxon>Pseudomonadati</taxon>
        <taxon>Pseudomonadota</taxon>
        <taxon>Alphaproteobacteria</taxon>
        <taxon>Caulobacterales</taxon>
        <taxon>Caulobacteraceae</taxon>
        <taxon>Asticcacaulis</taxon>
    </lineage>
</organism>
<dbReference type="SUPFAM" id="SSF51126">
    <property type="entry name" value="Pectin lyase-like"/>
    <property type="match status" value="1"/>
</dbReference>
<dbReference type="RefSeq" id="WP_006271610.1">
    <property type="nucleotide sequence ID" value="NZ_GL883077.1"/>
</dbReference>
<dbReference type="SMART" id="SM00710">
    <property type="entry name" value="PbH1"/>
    <property type="match status" value="4"/>
</dbReference>
<evidence type="ECO:0008006" key="3">
    <source>
        <dbReference type="Google" id="ProtNLM"/>
    </source>
</evidence>
<accession>F4QGA7</accession>
<reference evidence="2" key="1">
    <citation type="submission" date="2011-03" db="EMBL/GenBank/DDBJ databases">
        <title>Draft genome sequence of Brevundimonas diminuta.</title>
        <authorList>
            <person name="Brown P.J.B."/>
            <person name="Buechlein A."/>
            <person name="Hemmerich C."/>
            <person name="Brun Y.V."/>
        </authorList>
    </citation>
    <scope>NUCLEOTIDE SEQUENCE [LARGE SCALE GENOMIC DNA]</scope>
    <source>
        <strain evidence="2">C19</strain>
    </source>
</reference>
<dbReference type="InterPro" id="IPR012334">
    <property type="entry name" value="Pectin_lyas_fold"/>
</dbReference>
<dbReference type="InterPro" id="IPR011050">
    <property type="entry name" value="Pectin_lyase_fold/virulence"/>
</dbReference>
<proteinExistence type="predicted"/>
<keyword evidence="2" id="KW-1185">Reference proteome</keyword>
<name>F4QGA7_9CAUL</name>
<dbReference type="OrthoDB" id="8420607at2"/>